<dbReference type="InterPro" id="IPR013103">
    <property type="entry name" value="RVT_2"/>
</dbReference>
<proteinExistence type="predicted"/>
<name>A0A7C8YTF6_OPUST</name>
<reference evidence="2" key="1">
    <citation type="journal article" date="2013" name="J. Plant Res.">
        <title>Effect of fungi and light on seed germination of three Opuntia species from semiarid lands of central Mexico.</title>
        <authorList>
            <person name="Delgado-Sanchez P."/>
            <person name="Jimenez-Bremont J.F."/>
            <person name="Guerrero-Gonzalez Mde L."/>
            <person name="Flores J."/>
        </authorList>
    </citation>
    <scope>NUCLEOTIDE SEQUENCE</scope>
    <source>
        <tissue evidence="2">Cladode</tissue>
    </source>
</reference>
<evidence type="ECO:0000313" key="2">
    <source>
        <dbReference type="EMBL" id="MBA4626338.1"/>
    </source>
</evidence>
<evidence type="ECO:0000259" key="1">
    <source>
        <dbReference type="Pfam" id="PF07727"/>
    </source>
</evidence>
<accession>A0A7C8YTF6</accession>
<organism evidence="2">
    <name type="scientific">Opuntia streptacantha</name>
    <name type="common">Prickly pear cactus</name>
    <name type="synonym">Opuntia cardona</name>
    <dbReference type="NCBI Taxonomy" id="393608"/>
    <lineage>
        <taxon>Eukaryota</taxon>
        <taxon>Viridiplantae</taxon>
        <taxon>Streptophyta</taxon>
        <taxon>Embryophyta</taxon>
        <taxon>Tracheophyta</taxon>
        <taxon>Spermatophyta</taxon>
        <taxon>Magnoliopsida</taxon>
        <taxon>eudicotyledons</taxon>
        <taxon>Gunneridae</taxon>
        <taxon>Pentapetalae</taxon>
        <taxon>Caryophyllales</taxon>
        <taxon>Cactineae</taxon>
        <taxon>Cactaceae</taxon>
        <taxon>Opuntioideae</taxon>
        <taxon>Opuntia</taxon>
    </lineage>
</organism>
<dbReference type="Pfam" id="PF07727">
    <property type="entry name" value="RVT_2"/>
    <property type="match status" value="1"/>
</dbReference>
<feature type="domain" description="Reverse transcriptase Ty1/copia-type" evidence="1">
    <location>
        <begin position="1"/>
        <end position="123"/>
    </location>
</feature>
<dbReference type="AlphaFoldDB" id="A0A7C8YTF6"/>
<dbReference type="EMBL" id="GISG01056194">
    <property type="protein sequence ID" value="MBA4626338.1"/>
    <property type="molecule type" value="Transcribed_RNA"/>
</dbReference>
<protein>
    <recommendedName>
        <fullName evidence="1">Reverse transcriptase Ty1/copia-type domain-containing protein</fullName>
    </recommendedName>
</protein>
<dbReference type="InterPro" id="IPR043502">
    <property type="entry name" value="DNA/RNA_pol_sf"/>
</dbReference>
<sequence length="147" mass="16982">MTQPQGFVHPDCPHHVCKLLKFLYGIKQAPRAWFHKFSDYLQSLGFSCTKADSSMFIYCTSTILIMLLLYVDEIIITGSSSSFVLHIIHLLSVQFPMKDIGDLYYFLRVQVVRTPDGLFISQNRAPHIMGFFFDGQNLCLWFGIFRC</sequence>
<reference evidence="2" key="2">
    <citation type="submission" date="2020-07" db="EMBL/GenBank/DDBJ databases">
        <authorList>
            <person name="Vera ALvarez R."/>
            <person name="Arias-Moreno D.M."/>
            <person name="Jimenez-Jacinto V."/>
            <person name="Jimenez-Bremont J.F."/>
            <person name="Swaminathan K."/>
            <person name="Moose S.P."/>
            <person name="Guerrero-Gonzalez M.L."/>
            <person name="Marino-Ramirez L."/>
            <person name="Landsman D."/>
            <person name="Rodriguez-Kessler M."/>
            <person name="Delgado-Sanchez P."/>
        </authorList>
    </citation>
    <scope>NUCLEOTIDE SEQUENCE</scope>
    <source>
        <tissue evidence="2">Cladode</tissue>
    </source>
</reference>
<dbReference type="SUPFAM" id="SSF56672">
    <property type="entry name" value="DNA/RNA polymerases"/>
    <property type="match status" value="1"/>
</dbReference>